<organism evidence="2">
    <name type="scientific">Clastoptera arizonana</name>
    <name type="common">Arizona spittle bug</name>
    <dbReference type="NCBI Taxonomy" id="38151"/>
    <lineage>
        <taxon>Eukaryota</taxon>
        <taxon>Metazoa</taxon>
        <taxon>Ecdysozoa</taxon>
        <taxon>Arthropoda</taxon>
        <taxon>Hexapoda</taxon>
        <taxon>Insecta</taxon>
        <taxon>Pterygota</taxon>
        <taxon>Neoptera</taxon>
        <taxon>Paraneoptera</taxon>
        <taxon>Hemiptera</taxon>
        <taxon>Auchenorrhyncha</taxon>
        <taxon>Cercopoidea</taxon>
        <taxon>Clastopteridae</taxon>
        <taxon>Clastoptera</taxon>
    </lineage>
</organism>
<feature type="signal peptide" evidence="1">
    <location>
        <begin position="1"/>
        <end position="26"/>
    </location>
</feature>
<sequence>ILGVRFRQIKMRSVLICLVFIDYVRGSGRRFVPPSSERIRLLEIDDTLIQLLTEPTAQDEGEDVFENIEKYNTSLKDIIEGFRSRRVRYIKIAHILYDKGGPQYLQVRLDQPKLFAAYGWTIPQFGDLHMHIIGTVKLWQKFCDVYEEMKDVNDATNNTQTMWTRVQQTNR</sequence>
<gene>
    <name evidence="2" type="ORF">g.3693</name>
</gene>
<dbReference type="AlphaFoldDB" id="A0A1B6E9T1"/>
<name>A0A1B6E9T1_9HEMI</name>
<accession>A0A1B6E9T1</accession>
<evidence type="ECO:0000313" key="2">
    <source>
        <dbReference type="EMBL" id="JAS34667.1"/>
    </source>
</evidence>
<feature type="chain" id="PRO_5008582041" evidence="1">
    <location>
        <begin position="27"/>
        <end position="171"/>
    </location>
</feature>
<evidence type="ECO:0000256" key="1">
    <source>
        <dbReference type="SAM" id="SignalP"/>
    </source>
</evidence>
<dbReference type="EMBL" id="GEDC01002631">
    <property type="protein sequence ID" value="JAS34667.1"/>
    <property type="molecule type" value="Transcribed_RNA"/>
</dbReference>
<proteinExistence type="predicted"/>
<reference evidence="2" key="1">
    <citation type="submission" date="2015-12" db="EMBL/GenBank/DDBJ databases">
        <title>De novo transcriptome assembly of four potential Pierce s Disease insect vectors from Arizona vineyards.</title>
        <authorList>
            <person name="Tassone E.E."/>
        </authorList>
    </citation>
    <scope>NUCLEOTIDE SEQUENCE</scope>
</reference>
<feature type="non-terminal residue" evidence="2">
    <location>
        <position position="1"/>
    </location>
</feature>
<protein>
    <submittedName>
        <fullName evidence="2">Uncharacterized protein</fullName>
    </submittedName>
</protein>
<keyword evidence="1" id="KW-0732">Signal</keyword>